<protein>
    <submittedName>
        <fullName evidence="2">DUF368 domain-containing protein</fullName>
    </submittedName>
</protein>
<evidence type="ECO:0000313" key="2">
    <source>
        <dbReference type="EMBL" id="GGX61712.1"/>
    </source>
</evidence>
<comment type="caution">
    <text evidence="2">The sequence shown here is derived from an EMBL/GenBank/DDBJ whole genome shotgun (WGS) entry which is preliminary data.</text>
</comment>
<reference evidence="2" key="2">
    <citation type="submission" date="2020-09" db="EMBL/GenBank/DDBJ databases">
        <authorList>
            <person name="Sun Q."/>
            <person name="Kim S."/>
        </authorList>
    </citation>
    <scope>NUCLEOTIDE SEQUENCE</scope>
    <source>
        <strain evidence="2">KCTC 22169</strain>
    </source>
</reference>
<dbReference type="AlphaFoldDB" id="A0A918ND81"/>
<name>A0A918ND81_9GAMM</name>
<feature type="transmembrane region" description="Helical" evidence="1">
    <location>
        <begin position="127"/>
        <end position="149"/>
    </location>
</feature>
<sequence length="295" mass="31993">MIKAVIQWFFKGAVMGAADAVPGVSGGTMALITGIYERLIGALASFRVSMLRDLVRGDVRSVWERLDGPFLLTLGIGILTSLISVLNAVHWMLETYPQLLWSFFLGLIAASLIVLMRRQVWHRLDAVLMLTGTVIAAGIAFSTGLELGVSPPTLILGGALAISAMLLPGISGSFILLLLGLYPAVVEAVHQRDLIIVGWVALGCLVGILVFSRFLNWVLKRWHDRVMGFMLGFILGALVKVWPWQYEQQWLLPGQYEQLSGSSALLAGCLGAMLLGALTVIGLTWKSESFSVVKS</sequence>
<dbReference type="InterPro" id="IPR007163">
    <property type="entry name" value="VCA0040-like"/>
</dbReference>
<reference evidence="2" key="1">
    <citation type="journal article" date="2014" name="Int. J. Syst. Evol. Microbiol.">
        <title>Complete genome sequence of Corynebacterium casei LMG S-19264T (=DSM 44701T), isolated from a smear-ripened cheese.</title>
        <authorList>
            <consortium name="US DOE Joint Genome Institute (JGI-PGF)"/>
            <person name="Walter F."/>
            <person name="Albersmeier A."/>
            <person name="Kalinowski J."/>
            <person name="Ruckert C."/>
        </authorList>
    </citation>
    <scope>NUCLEOTIDE SEQUENCE</scope>
    <source>
        <strain evidence="2">KCTC 22169</strain>
    </source>
</reference>
<evidence type="ECO:0000256" key="1">
    <source>
        <dbReference type="SAM" id="Phobius"/>
    </source>
</evidence>
<feature type="transmembrane region" description="Helical" evidence="1">
    <location>
        <begin position="194"/>
        <end position="214"/>
    </location>
</feature>
<dbReference type="Pfam" id="PF04018">
    <property type="entry name" value="VCA0040-like"/>
    <property type="match status" value="1"/>
</dbReference>
<keyword evidence="1" id="KW-0472">Membrane</keyword>
<evidence type="ECO:0000313" key="3">
    <source>
        <dbReference type="Proteomes" id="UP000626148"/>
    </source>
</evidence>
<feature type="transmembrane region" description="Helical" evidence="1">
    <location>
        <begin position="99"/>
        <end position="115"/>
    </location>
</feature>
<keyword evidence="1" id="KW-0812">Transmembrane</keyword>
<proteinExistence type="predicted"/>
<gene>
    <name evidence="2" type="ORF">GCM10007392_31960</name>
</gene>
<feature type="transmembrane region" description="Helical" evidence="1">
    <location>
        <begin position="226"/>
        <end position="243"/>
    </location>
</feature>
<dbReference type="PANTHER" id="PTHR37308">
    <property type="entry name" value="INTEGRAL MEMBRANE PROTEIN"/>
    <property type="match status" value="1"/>
</dbReference>
<feature type="transmembrane region" description="Helical" evidence="1">
    <location>
        <begin position="264"/>
        <end position="285"/>
    </location>
</feature>
<keyword evidence="1" id="KW-1133">Transmembrane helix</keyword>
<keyword evidence="3" id="KW-1185">Reference proteome</keyword>
<feature type="transmembrane region" description="Helical" evidence="1">
    <location>
        <begin position="155"/>
        <end position="182"/>
    </location>
</feature>
<feature type="transmembrane region" description="Helical" evidence="1">
    <location>
        <begin position="30"/>
        <end position="49"/>
    </location>
</feature>
<dbReference type="EMBL" id="BMXR01000008">
    <property type="protein sequence ID" value="GGX61712.1"/>
    <property type="molecule type" value="Genomic_DNA"/>
</dbReference>
<organism evidence="2 3">
    <name type="scientific">Saccharospirillum salsuginis</name>
    <dbReference type="NCBI Taxonomy" id="418750"/>
    <lineage>
        <taxon>Bacteria</taxon>
        <taxon>Pseudomonadati</taxon>
        <taxon>Pseudomonadota</taxon>
        <taxon>Gammaproteobacteria</taxon>
        <taxon>Oceanospirillales</taxon>
        <taxon>Saccharospirillaceae</taxon>
        <taxon>Saccharospirillum</taxon>
    </lineage>
</organism>
<dbReference type="PANTHER" id="PTHR37308:SF1">
    <property type="entry name" value="POLYPRENYL-PHOSPHATE TRANSPORTER"/>
    <property type="match status" value="1"/>
</dbReference>
<dbReference type="RefSeq" id="WP_189610485.1">
    <property type="nucleotide sequence ID" value="NZ_BMXR01000008.1"/>
</dbReference>
<accession>A0A918ND81</accession>
<feature type="transmembrane region" description="Helical" evidence="1">
    <location>
        <begin position="70"/>
        <end position="93"/>
    </location>
</feature>
<dbReference type="Proteomes" id="UP000626148">
    <property type="component" value="Unassembled WGS sequence"/>
</dbReference>